<dbReference type="PROSITE" id="PS51207">
    <property type="entry name" value="PXA"/>
    <property type="match status" value="1"/>
</dbReference>
<evidence type="ECO:0000313" key="7">
    <source>
        <dbReference type="Proteomes" id="UP001152803"/>
    </source>
</evidence>
<dbReference type="InterPro" id="IPR003114">
    <property type="entry name" value="Phox_assoc"/>
</dbReference>
<feature type="region of interest" description="Disordered" evidence="2">
    <location>
        <begin position="773"/>
        <end position="793"/>
    </location>
</feature>
<dbReference type="Gene3D" id="3.30.1520.10">
    <property type="entry name" value="Phox-like domain"/>
    <property type="match status" value="1"/>
</dbReference>
<evidence type="ECO:0000259" key="5">
    <source>
        <dbReference type="PROSITE" id="PS51207"/>
    </source>
</evidence>
<comment type="caution">
    <text evidence="6">The sequence shown here is derived from an EMBL/GenBank/DDBJ whole genome shotgun (WGS) entry which is preliminary data.</text>
</comment>
<evidence type="ECO:0000256" key="1">
    <source>
        <dbReference type="ARBA" id="ARBA00010883"/>
    </source>
</evidence>
<dbReference type="SMART" id="SM00313">
    <property type="entry name" value="PXA"/>
    <property type="match status" value="1"/>
</dbReference>
<evidence type="ECO:0008006" key="8">
    <source>
        <dbReference type="Google" id="ProtNLM"/>
    </source>
</evidence>
<dbReference type="PANTHER" id="PTHR22775:SF31">
    <property type="entry name" value="SORTING NEXIN-19"/>
    <property type="match status" value="1"/>
</dbReference>
<keyword evidence="3" id="KW-1133">Transmembrane helix</keyword>
<dbReference type="PROSITE" id="PS50195">
    <property type="entry name" value="PX"/>
    <property type="match status" value="1"/>
</dbReference>
<dbReference type="InterPro" id="IPR013937">
    <property type="entry name" value="Sorting_nexin_C"/>
</dbReference>
<keyword evidence="3" id="KW-0812">Transmembrane</keyword>
<dbReference type="Proteomes" id="UP001152803">
    <property type="component" value="Unassembled WGS sequence"/>
</dbReference>
<dbReference type="Pfam" id="PF08628">
    <property type="entry name" value="Nexin_C"/>
    <property type="match status" value="1"/>
</dbReference>
<protein>
    <recommendedName>
        <fullName evidence="8">Sorting nexin 19</fullName>
    </recommendedName>
</protein>
<feature type="region of interest" description="Disordered" evidence="2">
    <location>
        <begin position="690"/>
        <end position="721"/>
    </location>
</feature>
<dbReference type="SUPFAM" id="SSF64268">
    <property type="entry name" value="PX domain"/>
    <property type="match status" value="1"/>
</dbReference>
<evidence type="ECO:0000256" key="2">
    <source>
        <dbReference type="SAM" id="MobiDB-lite"/>
    </source>
</evidence>
<evidence type="ECO:0000256" key="3">
    <source>
        <dbReference type="SAM" id="Phobius"/>
    </source>
</evidence>
<feature type="domain" description="PX" evidence="4">
    <location>
        <begin position="531"/>
        <end position="661"/>
    </location>
</feature>
<dbReference type="InterPro" id="IPR037909">
    <property type="entry name" value="SNX19_PX"/>
</dbReference>
<dbReference type="CDD" id="cd06893">
    <property type="entry name" value="PX_SNX19"/>
    <property type="match status" value="1"/>
</dbReference>
<dbReference type="InterPro" id="IPR036871">
    <property type="entry name" value="PX_dom_sf"/>
</dbReference>
<feature type="compositionally biased region" description="Basic and acidic residues" evidence="2">
    <location>
        <begin position="706"/>
        <end position="716"/>
    </location>
</feature>
<sequence length="978" mass="108737">MSEAETLTQSPWALSEVLGKRRLWGFGALLAWMLLFHLLVNIWLLCMFTSLLVVLGGWLGYQAVLDANSVLHLEHFISLKRVPHSPESELQLDREIQSTIRKIIRDFVSSWYRSVSSEEEFEVEVQRAMLAVAQGLKARAWRVDRKALTQRVLDLCGCHLQSYIRVKEVLAEQGKQLVGDGDEDYHCLDSSLWKMYCQVCRAHPAMESSAAELNYARAIVDLLLHVLVPLPHLETRTGQFVVGELITCNVLLPLIAKMSDPDWLNLLIIDIFAKSSKQAAEDAEDPETTPSPILIVQPQQGKLHTPCSLTLTFQPETALVTETLPPELAAYDVIDPAELYYQQDIEEEARPEGLANHSKPGGGCTLDYLRPDMFNPFYQESDSDQESPMSDFKKSSIESLVLIGPEEGLTDRLCGYAAGVADQEEGLQTCPGLGEGCPKVFVTEDLDQPENQASMVGAKGQRKSSWGNIYQDAVQEKESGSIKQADRGDLNELSIEGPLQTSAAVAGGVPLATFSFEPLASPEGPVVIQNLRITGTITAKEHKGSGSHLYTLYTVKYETTVETETPGTFHPVAYHTVNRRYSEFLNLQTRLEEKPDLRKVIKNVKGPKKPFPDLSFGNIDIDKVGARKGQLETFLKQLCTIPETANSEEVQEFLALNTDARIAFVKKPFVVSRIDKIVVNAIVDTLKTAFPRSEPQSPTDEPEGEGDGKAQSDGKKTKSRLRFSSKISPALNVDELQPKVQYCFSEGSTVFSGLSLTALEGFLKEQEKALSRSRGLQAQEETKSIEENGDSPGSACLDKKVQGAAETALADVALNILCLLMKDQWSWLCTENVQKTIRLLFGTFIDRWLDVGMANLTSTPCWVIYLRVLQEAIWPEGTLPVQPRPARSSQQKEETRQQSLQCLMKLLPDLIPDLLGSEKYRLSWQAVLESLQDPQINRHLVYSVCDLLLEVLIPESSDEVFQRSLLGSLCGATRRPSL</sequence>
<dbReference type="InterPro" id="IPR001683">
    <property type="entry name" value="PX_dom"/>
</dbReference>
<accession>A0A9Q1DPC5</accession>
<reference evidence="6" key="1">
    <citation type="journal article" date="2023" name="Science">
        <title>Genome structures resolve the early diversification of teleost fishes.</title>
        <authorList>
            <person name="Parey E."/>
            <person name="Louis A."/>
            <person name="Montfort J."/>
            <person name="Bouchez O."/>
            <person name="Roques C."/>
            <person name="Iampietro C."/>
            <person name="Lluch J."/>
            <person name="Castinel A."/>
            <person name="Donnadieu C."/>
            <person name="Desvignes T."/>
            <person name="Floi Bucao C."/>
            <person name="Jouanno E."/>
            <person name="Wen M."/>
            <person name="Mejri S."/>
            <person name="Dirks R."/>
            <person name="Jansen H."/>
            <person name="Henkel C."/>
            <person name="Chen W.J."/>
            <person name="Zahm M."/>
            <person name="Cabau C."/>
            <person name="Klopp C."/>
            <person name="Thompson A.W."/>
            <person name="Robinson-Rechavi M."/>
            <person name="Braasch I."/>
            <person name="Lecointre G."/>
            <person name="Bobe J."/>
            <person name="Postlethwait J.H."/>
            <person name="Berthelot C."/>
            <person name="Roest Crollius H."/>
            <person name="Guiguen Y."/>
        </authorList>
    </citation>
    <scope>NUCLEOTIDE SEQUENCE</scope>
    <source>
        <strain evidence="6">Concon-B</strain>
    </source>
</reference>
<dbReference type="PANTHER" id="PTHR22775">
    <property type="entry name" value="SORTING NEXIN"/>
    <property type="match status" value="1"/>
</dbReference>
<dbReference type="AlphaFoldDB" id="A0A9Q1DPC5"/>
<evidence type="ECO:0000259" key="4">
    <source>
        <dbReference type="PROSITE" id="PS50195"/>
    </source>
</evidence>
<dbReference type="Pfam" id="PF02194">
    <property type="entry name" value="PXA"/>
    <property type="match status" value="1"/>
</dbReference>
<dbReference type="GO" id="GO:0035091">
    <property type="term" value="F:phosphatidylinositol binding"/>
    <property type="evidence" value="ECO:0007669"/>
    <property type="project" value="InterPro"/>
</dbReference>
<proteinExistence type="inferred from homology"/>
<name>A0A9Q1DPC5_CONCO</name>
<organism evidence="6 7">
    <name type="scientific">Conger conger</name>
    <name type="common">Conger eel</name>
    <name type="synonym">Muraena conger</name>
    <dbReference type="NCBI Taxonomy" id="82655"/>
    <lineage>
        <taxon>Eukaryota</taxon>
        <taxon>Metazoa</taxon>
        <taxon>Chordata</taxon>
        <taxon>Craniata</taxon>
        <taxon>Vertebrata</taxon>
        <taxon>Euteleostomi</taxon>
        <taxon>Actinopterygii</taxon>
        <taxon>Neopterygii</taxon>
        <taxon>Teleostei</taxon>
        <taxon>Anguilliformes</taxon>
        <taxon>Congridae</taxon>
        <taxon>Conger</taxon>
    </lineage>
</organism>
<feature type="transmembrane region" description="Helical" evidence="3">
    <location>
        <begin position="29"/>
        <end position="61"/>
    </location>
</feature>
<keyword evidence="3" id="KW-0472">Membrane</keyword>
<comment type="similarity">
    <text evidence="1">Belongs to the sorting nexin family.</text>
</comment>
<gene>
    <name evidence="6" type="ORF">COCON_G00078410</name>
</gene>
<feature type="domain" description="PXA" evidence="5">
    <location>
        <begin position="89"/>
        <end position="276"/>
    </location>
</feature>
<dbReference type="EMBL" id="JAFJMO010000005">
    <property type="protein sequence ID" value="KAJ8276089.1"/>
    <property type="molecule type" value="Genomic_DNA"/>
</dbReference>
<dbReference type="Pfam" id="PF00787">
    <property type="entry name" value="PX"/>
    <property type="match status" value="1"/>
</dbReference>
<evidence type="ECO:0000313" key="6">
    <source>
        <dbReference type="EMBL" id="KAJ8276089.1"/>
    </source>
</evidence>
<dbReference type="SMART" id="SM00312">
    <property type="entry name" value="PX"/>
    <property type="match status" value="1"/>
</dbReference>
<dbReference type="OrthoDB" id="5582218at2759"/>
<keyword evidence="7" id="KW-1185">Reference proteome</keyword>